<dbReference type="RefSeq" id="XP_018298837.1">
    <property type="nucleotide sequence ID" value="XM_018429975.1"/>
</dbReference>
<evidence type="ECO:0000259" key="4">
    <source>
        <dbReference type="PROSITE" id="PS50055"/>
    </source>
</evidence>
<dbReference type="PROSITE" id="PS50055">
    <property type="entry name" value="TYR_PHOSPHATASE_PTP"/>
    <property type="match status" value="1"/>
</dbReference>
<evidence type="ECO:0000259" key="6">
    <source>
        <dbReference type="PROSITE" id="PS50206"/>
    </source>
</evidence>
<dbReference type="SMART" id="SM00450">
    <property type="entry name" value="RHOD"/>
    <property type="match status" value="1"/>
</dbReference>
<dbReference type="GeneID" id="28990881"/>
<dbReference type="Pfam" id="PF00581">
    <property type="entry name" value="Rhodanese"/>
    <property type="match status" value="1"/>
</dbReference>
<dbReference type="InterPro" id="IPR000242">
    <property type="entry name" value="PTP_cat"/>
</dbReference>
<dbReference type="PRINTS" id="PR00700">
    <property type="entry name" value="PRTYPHPHTASE"/>
</dbReference>
<dbReference type="InterPro" id="IPR001763">
    <property type="entry name" value="Rhodanese-like_dom"/>
</dbReference>
<dbReference type="Gene3D" id="3.90.190.10">
    <property type="entry name" value="Protein tyrosine phosphatase superfamily"/>
    <property type="match status" value="1"/>
</dbReference>
<dbReference type="Pfam" id="PF00102">
    <property type="entry name" value="Y_phosphatase"/>
    <property type="match status" value="1"/>
</dbReference>
<dbReference type="PANTHER" id="PTHR19134:SF561">
    <property type="entry name" value="PROTEIN TYROSINE PHOSPHATASE 36E, ISOFORM A"/>
    <property type="match status" value="1"/>
</dbReference>
<protein>
    <recommendedName>
        <fullName evidence="2">protein-tyrosine-phosphatase</fullName>
        <ecNumber evidence="2">3.1.3.48</ecNumber>
    </recommendedName>
</protein>
<dbReference type="SUPFAM" id="SSF52799">
    <property type="entry name" value="(Phosphotyrosine protein) phosphatases II"/>
    <property type="match status" value="1"/>
</dbReference>
<dbReference type="AlphaFoldDB" id="A0A167R403"/>
<comment type="similarity">
    <text evidence="1">Belongs to the protein-tyrosine phosphatase family. Non-receptor class subfamily.</text>
</comment>
<dbReference type="CDD" id="cd18533">
    <property type="entry name" value="PTP_fungal"/>
    <property type="match status" value="1"/>
</dbReference>
<dbReference type="InterPro" id="IPR016130">
    <property type="entry name" value="Tyr_Pase_AS"/>
</dbReference>
<dbReference type="EMBL" id="KV440971">
    <property type="protein sequence ID" value="OAD80797.1"/>
    <property type="molecule type" value="Genomic_DNA"/>
</dbReference>
<organism evidence="7 8">
    <name type="scientific">Phycomyces blakesleeanus (strain ATCC 8743b / DSM 1359 / FGSC 10004 / NBRC 33097 / NRRL 1555)</name>
    <dbReference type="NCBI Taxonomy" id="763407"/>
    <lineage>
        <taxon>Eukaryota</taxon>
        <taxon>Fungi</taxon>
        <taxon>Fungi incertae sedis</taxon>
        <taxon>Mucoromycota</taxon>
        <taxon>Mucoromycotina</taxon>
        <taxon>Mucoromycetes</taxon>
        <taxon>Mucorales</taxon>
        <taxon>Phycomycetaceae</taxon>
        <taxon>Phycomyces</taxon>
    </lineage>
</organism>
<dbReference type="PROSITE" id="PS50206">
    <property type="entry name" value="RHODANESE_3"/>
    <property type="match status" value="1"/>
</dbReference>
<dbReference type="SMART" id="SM00194">
    <property type="entry name" value="PTPc"/>
    <property type="match status" value="1"/>
</dbReference>
<accession>A0A167R403</accession>
<evidence type="ECO:0000256" key="3">
    <source>
        <dbReference type="SAM" id="MobiDB-lite"/>
    </source>
</evidence>
<sequence length="691" mass="78645">MSVAFESPSPTPYGHQNPHSSNDAYFRQLSTNVQRPSTQPINGTNIHQEFFNAIQTRHTGQSPLVLVTSENRPSSRSPVQKSPPPTFPIEPINCEDLQSLLESDTKDHILLIDVRSFLQFSYSHIQYSINIAVPSTILRRPSFTIEKVYTAIVSNSERERLQQWKTYDQIIIYDQSSEILSDQCSARFLASKFDLAGYHGRLSYLKGGFELFKRTFPFMCDSGTRSNLQHKGESGMSLKLPSNHKPMSLGPLTVPAQDVCNPFFSNIRQNEELGMGPIKDRIPVRLPSGSSLDSNTDINLPNTPRCINISTYNHSGYTVRAPEWLKAILSLDGPKHLAEMYEKLERAEQKRLQNIVSYHSKHSHSNPSEFPLSIVAGIEKGALNRYTNIWPFEYSRVKLHRKGDSGDYVNASYIQYVSQPSQDINILPDVSEASLRTMRFPDSKTDIFRRYISTQGPLPTTFEDFWNVVWEQNSRVLVMLTKEEEMHKIKCHRYWPTSIGQTVNYGQSNVTLLSRTIESIDSQNQEDCIIISQLEISQPNQGRRRLTHFQYTGWNDFGVPDSPIGTLRLVGLADESQTLYEEHGGAGPMIVHCSAGCGRSGAFCAIDTAIQRLSKSLTQDVLFETIARFREQRVSMVQTMRQFVFCYEAICWWLLGYGELPVSDRDLSSEEESDHEELMCVDNKRHFQDGH</sequence>
<dbReference type="InterPro" id="IPR029021">
    <property type="entry name" value="Prot-tyrosine_phosphatase-like"/>
</dbReference>
<dbReference type="VEuPathDB" id="FungiDB:PHYBLDRAFT_138349"/>
<feature type="domain" description="Rhodanese" evidence="6">
    <location>
        <begin position="105"/>
        <end position="221"/>
    </location>
</feature>
<evidence type="ECO:0000256" key="2">
    <source>
        <dbReference type="ARBA" id="ARBA00013064"/>
    </source>
</evidence>
<name>A0A167R403_PHYB8</name>
<dbReference type="InterPro" id="IPR050348">
    <property type="entry name" value="Protein-Tyr_Phosphatase"/>
</dbReference>
<dbReference type="SUPFAM" id="SSF52821">
    <property type="entry name" value="Rhodanese/Cell cycle control phosphatase"/>
    <property type="match status" value="1"/>
</dbReference>
<dbReference type="PANTHER" id="PTHR19134">
    <property type="entry name" value="RECEPTOR-TYPE TYROSINE-PROTEIN PHOSPHATASE"/>
    <property type="match status" value="1"/>
</dbReference>
<evidence type="ECO:0000313" key="7">
    <source>
        <dbReference type="EMBL" id="OAD80797.1"/>
    </source>
</evidence>
<dbReference type="OrthoDB" id="6058203at2759"/>
<evidence type="ECO:0000313" key="8">
    <source>
        <dbReference type="Proteomes" id="UP000077315"/>
    </source>
</evidence>
<dbReference type="Gene3D" id="3.40.250.10">
    <property type="entry name" value="Rhodanese-like domain"/>
    <property type="match status" value="1"/>
</dbReference>
<evidence type="ECO:0000256" key="1">
    <source>
        <dbReference type="ARBA" id="ARBA00009649"/>
    </source>
</evidence>
<dbReference type="InterPro" id="IPR003595">
    <property type="entry name" value="Tyr_Pase_cat"/>
</dbReference>
<dbReference type="InParanoid" id="A0A167R403"/>
<gene>
    <name evidence="7" type="ORF">PHYBLDRAFT_138349</name>
</gene>
<dbReference type="EC" id="3.1.3.48" evidence="2"/>
<dbReference type="Proteomes" id="UP000077315">
    <property type="component" value="Unassembled WGS sequence"/>
</dbReference>
<feature type="domain" description="Tyrosine specific protein phosphatases" evidence="5">
    <location>
        <begin position="567"/>
        <end position="644"/>
    </location>
</feature>
<dbReference type="PROSITE" id="PS50056">
    <property type="entry name" value="TYR_PHOSPHATASE_2"/>
    <property type="match status" value="1"/>
</dbReference>
<dbReference type="InterPro" id="IPR036873">
    <property type="entry name" value="Rhodanese-like_dom_sf"/>
</dbReference>
<reference evidence="8" key="1">
    <citation type="submission" date="2015-06" db="EMBL/GenBank/DDBJ databases">
        <title>Expansion of signal transduction pathways in fungi by whole-genome duplication.</title>
        <authorList>
            <consortium name="DOE Joint Genome Institute"/>
            <person name="Corrochano L.M."/>
            <person name="Kuo A."/>
            <person name="Marcet-Houben M."/>
            <person name="Polaino S."/>
            <person name="Salamov A."/>
            <person name="Villalobos J.M."/>
            <person name="Alvarez M.I."/>
            <person name="Avalos J."/>
            <person name="Benito E.P."/>
            <person name="Benoit I."/>
            <person name="Burger G."/>
            <person name="Camino L.P."/>
            <person name="Canovas D."/>
            <person name="Cerda-Olmedo E."/>
            <person name="Cheng J.-F."/>
            <person name="Dominguez A."/>
            <person name="Elias M."/>
            <person name="Eslava A.P."/>
            <person name="Glaser F."/>
            <person name="Grimwood J."/>
            <person name="Gutierrez G."/>
            <person name="Heitman J."/>
            <person name="Henrissat B."/>
            <person name="Iturriaga E.A."/>
            <person name="Lang B.F."/>
            <person name="Lavin J.L."/>
            <person name="Lee S."/>
            <person name="Li W."/>
            <person name="Lindquist E."/>
            <person name="Lopez-Garcia S."/>
            <person name="Luque E.M."/>
            <person name="Marcos A.T."/>
            <person name="Martin J."/>
            <person name="McCluskey K."/>
            <person name="Medina H.R."/>
            <person name="Miralles-Duran A."/>
            <person name="Miyazaki A."/>
            <person name="Munoz-Torres E."/>
            <person name="Oguiza J.A."/>
            <person name="Ohm R."/>
            <person name="Olmedo M."/>
            <person name="Orejas M."/>
            <person name="Ortiz-Castellanos L."/>
            <person name="Pisabarro A.G."/>
            <person name="Rodriguez-Romero J."/>
            <person name="Ruiz-Herrera J."/>
            <person name="Ruiz-Vazquez R."/>
            <person name="Sanz C."/>
            <person name="Schackwitz W."/>
            <person name="Schmutz J."/>
            <person name="Shahriari M."/>
            <person name="Shelest E."/>
            <person name="Silva-Franco F."/>
            <person name="Soanes D."/>
            <person name="Syed K."/>
            <person name="Tagua V.G."/>
            <person name="Talbot N.J."/>
            <person name="Thon M."/>
            <person name="De vries R.P."/>
            <person name="Wiebenga A."/>
            <person name="Yadav J.S."/>
            <person name="Braun E.L."/>
            <person name="Baker S."/>
            <person name="Garre V."/>
            <person name="Horwitz B."/>
            <person name="Torres-Martinez S."/>
            <person name="Idnurm A."/>
            <person name="Herrera-Estrella A."/>
            <person name="Gabaldon T."/>
            <person name="Grigoriev I.V."/>
        </authorList>
    </citation>
    <scope>NUCLEOTIDE SEQUENCE [LARGE SCALE GENOMIC DNA]</scope>
    <source>
        <strain evidence="8">NRRL 1555(-)</strain>
    </source>
</reference>
<dbReference type="PROSITE" id="PS00383">
    <property type="entry name" value="TYR_PHOSPHATASE_1"/>
    <property type="match status" value="1"/>
</dbReference>
<proteinExistence type="inferred from homology"/>
<keyword evidence="8" id="KW-1185">Reference proteome</keyword>
<feature type="domain" description="Tyrosine-protein phosphatase" evidence="4">
    <location>
        <begin position="384"/>
        <end position="653"/>
    </location>
</feature>
<evidence type="ECO:0000259" key="5">
    <source>
        <dbReference type="PROSITE" id="PS50056"/>
    </source>
</evidence>
<dbReference type="FunCoup" id="A0A167R403">
    <property type="interactions" value="26"/>
</dbReference>
<dbReference type="InterPro" id="IPR000387">
    <property type="entry name" value="Tyr_Pase_dom"/>
</dbReference>
<dbReference type="SMART" id="SM00404">
    <property type="entry name" value="PTPc_motif"/>
    <property type="match status" value="1"/>
</dbReference>
<dbReference type="GO" id="GO:0004725">
    <property type="term" value="F:protein tyrosine phosphatase activity"/>
    <property type="evidence" value="ECO:0007669"/>
    <property type="project" value="UniProtKB-EC"/>
</dbReference>
<dbReference type="CDD" id="cd01446">
    <property type="entry name" value="DSP_MapKP"/>
    <property type="match status" value="1"/>
</dbReference>
<feature type="region of interest" description="Disordered" evidence="3">
    <location>
        <begin position="1"/>
        <end position="23"/>
    </location>
</feature>
<dbReference type="STRING" id="763407.A0A167R403"/>